<accession>A0A8J4Q1J3</accession>
<evidence type="ECO:0000313" key="8">
    <source>
        <dbReference type="EMBL" id="KAF2078111.1"/>
    </source>
</evidence>
<feature type="transmembrane region" description="Helical" evidence="7">
    <location>
        <begin position="175"/>
        <end position="198"/>
    </location>
</feature>
<feature type="transmembrane region" description="Helical" evidence="7">
    <location>
        <begin position="142"/>
        <end position="163"/>
    </location>
</feature>
<reference evidence="8" key="1">
    <citation type="submission" date="2020-01" db="EMBL/GenBank/DDBJ databases">
        <title>Development of genomics and gene disruption for Polysphondylium violaceum indicates a role for the polyketide synthase stlB in stalk morphogenesis.</title>
        <authorList>
            <person name="Narita B."/>
            <person name="Kawabe Y."/>
            <person name="Kin K."/>
            <person name="Saito T."/>
            <person name="Gibbs R."/>
            <person name="Kuspa A."/>
            <person name="Muzny D."/>
            <person name="Queller D."/>
            <person name="Richards S."/>
            <person name="Strassman J."/>
            <person name="Sucgang R."/>
            <person name="Worley K."/>
            <person name="Schaap P."/>
        </authorList>
    </citation>
    <scope>NUCLEOTIDE SEQUENCE</scope>
    <source>
        <strain evidence="8">QSvi11</strain>
    </source>
</reference>
<dbReference type="InterPro" id="IPR036259">
    <property type="entry name" value="MFS_trans_sf"/>
</dbReference>
<feature type="transmembrane region" description="Helical" evidence="7">
    <location>
        <begin position="327"/>
        <end position="344"/>
    </location>
</feature>
<dbReference type="Proteomes" id="UP000695562">
    <property type="component" value="Unassembled WGS sequence"/>
</dbReference>
<evidence type="ECO:0000256" key="2">
    <source>
        <dbReference type="ARBA" id="ARBA00005982"/>
    </source>
</evidence>
<dbReference type="GO" id="GO:0016020">
    <property type="term" value="C:membrane"/>
    <property type="evidence" value="ECO:0007669"/>
    <property type="project" value="UniProtKB-SubCell"/>
</dbReference>
<feature type="transmembrane region" description="Helical" evidence="7">
    <location>
        <begin position="242"/>
        <end position="262"/>
    </location>
</feature>
<organism evidence="8 9">
    <name type="scientific">Polysphondylium violaceum</name>
    <dbReference type="NCBI Taxonomy" id="133409"/>
    <lineage>
        <taxon>Eukaryota</taxon>
        <taxon>Amoebozoa</taxon>
        <taxon>Evosea</taxon>
        <taxon>Eumycetozoa</taxon>
        <taxon>Dictyostelia</taxon>
        <taxon>Dictyosteliales</taxon>
        <taxon>Dictyosteliaceae</taxon>
        <taxon>Polysphondylium</taxon>
    </lineage>
</organism>
<evidence type="ECO:0000256" key="6">
    <source>
        <dbReference type="SAM" id="MobiDB-lite"/>
    </source>
</evidence>
<dbReference type="InterPro" id="IPR000109">
    <property type="entry name" value="POT_fam"/>
</dbReference>
<feature type="transmembrane region" description="Helical" evidence="7">
    <location>
        <begin position="411"/>
        <end position="429"/>
    </location>
</feature>
<keyword evidence="9" id="KW-1185">Reference proteome</keyword>
<feature type="region of interest" description="Disordered" evidence="6">
    <location>
        <begin position="538"/>
        <end position="557"/>
    </location>
</feature>
<dbReference type="EMBL" id="AJWJ01000011">
    <property type="protein sequence ID" value="KAF2078111.1"/>
    <property type="molecule type" value="Genomic_DNA"/>
</dbReference>
<feature type="transmembrane region" description="Helical" evidence="7">
    <location>
        <begin position="441"/>
        <end position="465"/>
    </location>
</feature>
<evidence type="ECO:0000256" key="7">
    <source>
        <dbReference type="SAM" id="Phobius"/>
    </source>
</evidence>
<gene>
    <name evidence="8" type="ORF">CYY_000582</name>
</gene>
<dbReference type="PANTHER" id="PTHR11654">
    <property type="entry name" value="OLIGOPEPTIDE TRANSPORTER-RELATED"/>
    <property type="match status" value="1"/>
</dbReference>
<feature type="transmembrane region" description="Helical" evidence="7">
    <location>
        <begin position="371"/>
        <end position="391"/>
    </location>
</feature>
<keyword evidence="4 7" id="KW-1133">Transmembrane helix</keyword>
<feature type="transmembrane region" description="Helical" evidence="7">
    <location>
        <begin position="210"/>
        <end position="236"/>
    </location>
</feature>
<evidence type="ECO:0000256" key="1">
    <source>
        <dbReference type="ARBA" id="ARBA00004141"/>
    </source>
</evidence>
<feature type="transmembrane region" description="Helical" evidence="7">
    <location>
        <begin position="506"/>
        <end position="525"/>
    </location>
</feature>
<feature type="transmembrane region" description="Helical" evidence="7">
    <location>
        <begin position="477"/>
        <end position="500"/>
    </location>
</feature>
<name>A0A8J4Q1J3_9MYCE</name>
<feature type="compositionally biased region" description="Polar residues" evidence="6">
    <location>
        <begin position="621"/>
        <end position="632"/>
    </location>
</feature>
<evidence type="ECO:0008006" key="10">
    <source>
        <dbReference type="Google" id="ProtNLM"/>
    </source>
</evidence>
<dbReference type="OrthoDB" id="16350at2759"/>
<dbReference type="AlphaFoldDB" id="A0A8J4Q1J3"/>
<feature type="region of interest" description="Disordered" evidence="6">
    <location>
        <begin position="564"/>
        <end position="641"/>
    </location>
</feature>
<comment type="subcellular location">
    <subcellularLocation>
        <location evidence="1">Membrane</location>
        <topology evidence="1">Multi-pass membrane protein</topology>
    </subcellularLocation>
</comment>
<dbReference type="Pfam" id="PF00854">
    <property type="entry name" value="PTR2"/>
    <property type="match status" value="1"/>
</dbReference>
<evidence type="ECO:0000256" key="3">
    <source>
        <dbReference type="ARBA" id="ARBA00022692"/>
    </source>
</evidence>
<protein>
    <recommendedName>
        <fullName evidence="10">Peptide transporter</fullName>
    </recommendedName>
</protein>
<evidence type="ECO:0000313" key="9">
    <source>
        <dbReference type="Proteomes" id="UP000695562"/>
    </source>
</evidence>
<keyword evidence="5 7" id="KW-0472">Membrane</keyword>
<feature type="compositionally biased region" description="Basic and acidic residues" evidence="6">
    <location>
        <begin position="570"/>
        <end position="590"/>
    </location>
</feature>
<evidence type="ECO:0000256" key="5">
    <source>
        <dbReference type="ARBA" id="ARBA00023136"/>
    </source>
</evidence>
<dbReference type="Gene3D" id="1.20.1250.20">
    <property type="entry name" value="MFS general substrate transporter like domains"/>
    <property type="match status" value="1"/>
</dbReference>
<proteinExistence type="inferred from homology"/>
<evidence type="ECO:0000256" key="4">
    <source>
        <dbReference type="ARBA" id="ARBA00022989"/>
    </source>
</evidence>
<dbReference type="SUPFAM" id="SSF103473">
    <property type="entry name" value="MFS general substrate transporter"/>
    <property type="match status" value="1"/>
</dbReference>
<comment type="caution">
    <text evidence="8">The sequence shown here is derived from an EMBL/GenBank/DDBJ whole genome shotgun (WGS) entry which is preliminary data.</text>
</comment>
<comment type="similarity">
    <text evidence="2">Belongs to the major facilitator superfamily. Proton-dependent oligopeptide transporter (POT/PTR) (TC 2.A.17) family.</text>
</comment>
<sequence length="641" mass="71627">MGMDEDGILAKPRLIAGDATPISLEKTSVSLEKQFDQKLNSSLEIPNGSHPTVYDEDGNEIKYGGDEKHFPPSIKFIMGNEIIERYSFYGLKSILNNYMIHYMGYTDTTAASIYHGFNAGAYFTTLLGAYLADGKLGKYKTILYFSIIYCIGGVFLAISAIPGVTGPEPGNRSPWGLILGLLLIALGTGGIKPVISAFCGDQFGPHQAKLLANIFQVFYWCVNLGSAFSTIITPIVRTNLGYWVAFLIPSCLLVVSISVFVFGNKTYIKKKPTGSVLLTSARIIKTGISEKIKSKKPDYDDQLYQGHWLDRSKGKFDPITVDQMKNVLKVLLIFLPLPIFWALYDQGGSIWIDQANLMDRKIGSVTIDSEILTALNPILIMIFVPIFEYCLYRPLAKKGVNFSPLRRMSVGMFLTFVSFMVSMFVQFAIDAKPPGTVNIGLQIPQIVIMAFAEILISITGLEFAYSQSPPQMKSLIMSMWLITVSIGNLFDTFVIALIKLTFWQSYLFFSCCMFGFFVLFVFISLKYKPIEINYNDPITHPNSNHTAGDDDYQNGEGKDQQIYDQIQQQQDHDDYNKTRNIPDNESDHSSSSRGSGHSEGYQSIAEKNKDQEELQKEIDELSSNSDESTSPIFKSVPLNKD</sequence>
<dbReference type="GO" id="GO:0022857">
    <property type="term" value="F:transmembrane transporter activity"/>
    <property type="evidence" value="ECO:0007669"/>
    <property type="project" value="InterPro"/>
</dbReference>
<keyword evidence="3 7" id="KW-0812">Transmembrane</keyword>
<dbReference type="FunFam" id="1.20.1250.20:FF:000649">
    <property type="entry name" value="Predicted protein"/>
    <property type="match status" value="1"/>
</dbReference>
<feature type="compositionally biased region" description="Basic and acidic residues" evidence="6">
    <location>
        <begin position="606"/>
        <end position="619"/>
    </location>
</feature>